<keyword evidence="4" id="KW-1185">Reference proteome</keyword>
<accession>A0A417YLM9</accession>
<dbReference type="HAMAP" id="MF_00795">
    <property type="entry name" value="CutC"/>
    <property type="match status" value="1"/>
</dbReference>
<dbReference type="PANTHER" id="PTHR12598">
    <property type="entry name" value="COPPER HOMEOSTASIS PROTEIN CUTC"/>
    <property type="match status" value="1"/>
</dbReference>
<gene>
    <name evidence="2" type="primary">cutC</name>
    <name evidence="3" type="ORF">D1B31_19830</name>
</gene>
<evidence type="ECO:0000256" key="1">
    <source>
        <dbReference type="ARBA" id="ARBA00007768"/>
    </source>
</evidence>
<dbReference type="Gene3D" id="3.20.20.380">
    <property type="entry name" value="Copper homeostasis (CutC) domain"/>
    <property type="match status" value="1"/>
</dbReference>
<evidence type="ECO:0000313" key="3">
    <source>
        <dbReference type="EMBL" id="RHW34188.1"/>
    </source>
</evidence>
<dbReference type="AlphaFoldDB" id="A0A417YLM9"/>
<proteinExistence type="inferred from homology"/>
<dbReference type="Proteomes" id="UP000284416">
    <property type="component" value="Unassembled WGS sequence"/>
</dbReference>
<dbReference type="OrthoDB" id="9815677at2"/>
<protein>
    <recommendedName>
        <fullName evidence="2">PF03932 family protein CutC</fullName>
    </recommendedName>
</protein>
<dbReference type="PANTHER" id="PTHR12598:SF0">
    <property type="entry name" value="COPPER HOMEOSTASIS PROTEIN CUTC HOMOLOG"/>
    <property type="match status" value="1"/>
</dbReference>
<comment type="subcellular location">
    <subcellularLocation>
        <location evidence="2">Cytoplasm</location>
    </subcellularLocation>
</comment>
<dbReference type="SUPFAM" id="SSF110395">
    <property type="entry name" value="CutC-like"/>
    <property type="match status" value="1"/>
</dbReference>
<keyword evidence="2" id="KW-0963">Cytoplasm</keyword>
<dbReference type="GO" id="GO:0005507">
    <property type="term" value="F:copper ion binding"/>
    <property type="evidence" value="ECO:0007669"/>
    <property type="project" value="TreeGrafter"/>
</dbReference>
<sequence length="228" mass="24963">MIEYIATTIEDAILIEQSGADRIELVSALTEGGLTPSYALIEEAVNRVNIPVNIMVRPHSQSFDYSMEDILVMKRDIQMIKSIGANGVVLGALTEENEICRHTLEELLVECKGLDVTFHRAIDETANPSQSAHLLSEYKEVTSILTSGGHGDFSERLKVISEMKKMSGHIDILVGGGLNKGNILSIHSRVETGHYHFGTAVRKNNSSVAGIDLQAAKELSRMLKGNVY</sequence>
<dbReference type="GO" id="GO:0005737">
    <property type="term" value="C:cytoplasm"/>
    <property type="evidence" value="ECO:0007669"/>
    <property type="project" value="UniProtKB-SubCell"/>
</dbReference>
<dbReference type="InterPro" id="IPR005627">
    <property type="entry name" value="CutC-like"/>
</dbReference>
<organism evidence="3 4">
    <name type="scientific">Neobacillus notoginsengisoli</name>
    <dbReference type="NCBI Taxonomy" id="1578198"/>
    <lineage>
        <taxon>Bacteria</taxon>
        <taxon>Bacillati</taxon>
        <taxon>Bacillota</taxon>
        <taxon>Bacilli</taxon>
        <taxon>Bacillales</taxon>
        <taxon>Bacillaceae</taxon>
        <taxon>Neobacillus</taxon>
    </lineage>
</organism>
<evidence type="ECO:0000313" key="4">
    <source>
        <dbReference type="Proteomes" id="UP000284416"/>
    </source>
</evidence>
<dbReference type="InterPro" id="IPR036822">
    <property type="entry name" value="CutC-like_dom_sf"/>
</dbReference>
<evidence type="ECO:0000256" key="2">
    <source>
        <dbReference type="HAMAP-Rule" id="MF_00795"/>
    </source>
</evidence>
<comment type="caution">
    <text evidence="3">The sequence shown here is derived from an EMBL/GenBank/DDBJ whole genome shotgun (WGS) entry which is preliminary data.</text>
</comment>
<name>A0A417YLM9_9BACI</name>
<dbReference type="EMBL" id="QWEG01000015">
    <property type="protein sequence ID" value="RHW34188.1"/>
    <property type="molecule type" value="Genomic_DNA"/>
</dbReference>
<dbReference type="Pfam" id="PF03932">
    <property type="entry name" value="CutC"/>
    <property type="match status" value="1"/>
</dbReference>
<reference evidence="3 4" key="1">
    <citation type="journal article" date="2017" name="Int. J. Syst. Evol. Microbiol.">
        <title>Bacillus notoginsengisoli sp. nov., a novel bacterium isolated from the rhizosphere of Panax notoginseng.</title>
        <authorList>
            <person name="Zhang M.Y."/>
            <person name="Cheng J."/>
            <person name="Cai Y."/>
            <person name="Zhang T.Y."/>
            <person name="Wu Y.Y."/>
            <person name="Manikprabhu D."/>
            <person name="Li W.J."/>
            <person name="Zhang Y.X."/>
        </authorList>
    </citation>
    <scope>NUCLEOTIDE SEQUENCE [LARGE SCALE GENOMIC DNA]</scope>
    <source>
        <strain evidence="3 4">JCM 30743</strain>
    </source>
</reference>
<comment type="similarity">
    <text evidence="1 2">Belongs to the CutC family.</text>
</comment>
<comment type="caution">
    <text evidence="2">Once thought to be involved in copper homeostasis, experiments in E.coli have shown this is not the case.</text>
</comment>